<comment type="caution">
    <text evidence="1">The sequence shown here is derived from an EMBL/GenBank/DDBJ whole genome shotgun (WGS) entry which is preliminary data.</text>
</comment>
<gene>
    <name evidence="1" type="ORF">GCM10023093_02820</name>
</gene>
<dbReference type="RefSeq" id="WP_345077412.1">
    <property type="nucleotide sequence ID" value="NZ_BAABFA010000004.1"/>
</dbReference>
<accession>A0ABP8N2U8</accession>
<name>A0ABP8N2U8_9BACT</name>
<keyword evidence="2" id="KW-1185">Reference proteome</keyword>
<protein>
    <submittedName>
        <fullName evidence="1">Uncharacterized protein</fullName>
    </submittedName>
</protein>
<evidence type="ECO:0000313" key="2">
    <source>
        <dbReference type="Proteomes" id="UP001500067"/>
    </source>
</evidence>
<organism evidence="1 2">
    <name type="scientific">Nemorincola caseinilytica</name>
    <dbReference type="NCBI Taxonomy" id="2054315"/>
    <lineage>
        <taxon>Bacteria</taxon>
        <taxon>Pseudomonadati</taxon>
        <taxon>Bacteroidota</taxon>
        <taxon>Chitinophagia</taxon>
        <taxon>Chitinophagales</taxon>
        <taxon>Chitinophagaceae</taxon>
        <taxon>Nemorincola</taxon>
    </lineage>
</organism>
<dbReference type="Proteomes" id="UP001500067">
    <property type="component" value="Unassembled WGS sequence"/>
</dbReference>
<dbReference type="EMBL" id="BAABFA010000004">
    <property type="protein sequence ID" value="GAA4460346.1"/>
    <property type="molecule type" value="Genomic_DNA"/>
</dbReference>
<evidence type="ECO:0000313" key="1">
    <source>
        <dbReference type="EMBL" id="GAA4460346.1"/>
    </source>
</evidence>
<proteinExistence type="predicted"/>
<reference evidence="2" key="1">
    <citation type="journal article" date="2019" name="Int. J. Syst. Evol. Microbiol.">
        <title>The Global Catalogue of Microorganisms (GCM) 10K type strain sequencing project: providing services to taxonomists for standard genome sequencing and annotation.</title>
        <authorList>
            <consortium name="The Broad Institute Genomics Platform"/>
            <consortium name="The Broad Institute Genome Sequencing Center for Infectious Disease"/>
            <person name="Wu L."/>
            <person name="Ma J."/>
        </authorList>
    </citation>
    <scope>NUCLEOTIDE SEQUENCE [LARGE SCALE GENOMIC DNA]</scope>
    <source>
        <strain evidence="2">JCM 32105</strain>
    </source>
</reference>
<sequence length="132" mass="15880">MKDPELLSLEKRIRNLLSYILATNNLYVGSEKEAKYLLDGHATELIQKIKLPLIYDKNASLEIYGMIAANQSNGRYVWIYLYYWNKIWKCNNLESAFEFINKYREYYKLHEEKELYLRKAESKRKLLEVTKN</sequence>